<sequence length="88" mass="9182">MPTHVSLTSIPHPRTARGLNDVLPGELLPLLAFSLAGVAIDGLAAFEAYSRQGPGFAGLLLVLSAPVLAAAAAFCVAHPRELPTDRRR</sequence>
<keyword evidence="1" id="KW-1133">Transmembrane helix</keyword>
<keyword evidence="1" id="KW-0812">Transmembrane</keyword>
<evidence type="ECO:0000313" key="2">
    <source>
        <dbReference type="EMBL" id="QOZ65312.1"/>
    </source>
</evidence>
<proteinExistence type="predicted"/>
<dbReference type="AlphaFoldDB" id="A0AAE7NHT5"/>
<accession>A0AAE7NHT5</accession>
<feature type="transmembrane region" description="Helical" evidence="1">
    <location>
        <begin position="27"/>
        <end position="46"/>
    </location>
</feature>
<dbReference type="EMBL" id="CP030050">
    <property type="protein sequence ID" value="QOZ65312.1"/>
    <property type="molecule type" value="Genomic_DNA"/>
</dbReference>
<dbReference type="Proteomes" id="UP000594015">
    <property type="component" value="Chromosome"/>
</dbReference>
<reference evidence="2 3" key="1">
    <citation type="submission" date="2018-06" db="EMBL/GenBank/DDBJ databases">
        <title>Comparative genomics of Bradyrhizobium nodulating Arachidis hypogaea.</title>
        <authorList>
            <person name="Li Y."/>
        </authorList>
    </citation>
    <scope>NUCLEOTIDE SEQUENCE [LARGE SCALE GENOMIC DNA]</scope>
    <source>
        <strain evidence="2 3">CCBAU 051107</strain>
    </source>
</reference>
<evidence type="ECO:0000313" key="3">
    <source>
        <dbReference type="Proteomes" id="UP000594015"/>
    </source>
</evidence>
<dbReference type="RefSeq" id="WP_027561809.1">
    <property type="nucleotide sequence ID" value="NZ_AXAD01000008.1"/>
</dbReference>
<protein>
    <submittedName>
        <fullName evidence="2">Uncharacterized protein</fullName>
    </submittedName>
</protein>
<organism evidence="2 3">
    <name type="scientific">Bradyrhizobium arachidis</name>
    <dbReference type="NCBI Taxonomy" id="858423"/>
    <lineage>
        <taxon>Bacteria</taxon>
        <taxon>Pseudomonadati</taxon>
        <taxon>Pseudomonadota</taxon>
        <taxon>Alphaproteobacteria</taxon>
        <taxon>Hyphomicrobiales</taxon>
        <taxon>Nitrobacteraceae</taxon>
        <taxon>Bradyrhizobium</taxon>
    </lineage>
</organism>
<name>A0AAE7NHT5_9BRAD</name>
<evidence type="ECO:0000256" key="1">
    <source>
        <dbReference type="SAM" id="Phobius"/>
    </source>
</evidence>
<gene>
    <name evidence="2" type="ORF">WN72_01735</name>
</gene>
<feature type="transmembrane region" description="Helical" evidence="1">
    <location>
        <begin position="58"/>
        <end position="79"/>
    </location>
</feature>
<keyword evidence="1" id="KW-0472">Membrane</keyword>
<dbReference type="KEGG" id="barh:WN72_01735"/>